<dbReference type="OrthoDB" id="289227at2"/>
<keyword evidence="2" id="KW-0732">Signal</keyword>
<reference evidence="3 4" key="1">
    <citation type="submission" date="2019-03" db="EMBL/GenBank/DDBJ databases">
        <title>Deep-cultivation of Planctomycetes and their phenomic and genomic characterization uncovers novel biology.</title>
        <authorList>
            <person name="Wiegand S."/>
            <person name="Jogler M."/>
            <person name="Boedeker C."/>
            <person name="Pinto D."/>
            <person name="Vollmers J."/>
            <person name="Rivas-Marin E."/>
            <person name="Kohn T."/>
            <person name="Peeters S.H."/>
            <person name="Heuer A."/>
            <person name="Rast P."/>
            <person name="Oberbeckmann S."/>
            <person name="Bunk B."/>
            <person name="Jeske O."/>
            <person name="Meyerdierks A."/>
            <person name="Storesund J.E."/>
            <person name="Kallscheuer N."/>
            <person name="Luecker S."/>
            <person name="Lage O.M."/>
            <person name="Pohl T."/>
            <person name="Merkel B.J."/>
            <person name="Hornburger P."/>
            <person name="Mueller R.-W."/>
            <person name="Bruemmer F."/>
            <person name="Labrenz M."/>
            <person name="Spormann A.M."/>
            <person name="Op den Camp H."/>
            <person name="Overmann J."/>
            <person name="Amann R."/>
            <person name="Jetten M.S.M."/>
            <person name="Mascher T."/>
            <person name="Medema M.H."/>
            <person name="Devos D.P."/>
            <person name="Kaster A.-K."/>
            <person name="Ovreas L."/>
            <person name="Rohde M."/>
            <person name="Galperin M.Y."/>
            <person name="Jogler C."/>
        </authorList>
    </citation>
    <scope>NUCLEOTIDE SEQUENCE [LARGE SCALE GENOMIC DNA]</scope>
    <source>
        <strain evidence="3 4">Enr13</strain>
    </source>
</reference>
<gene>
    <name evidence="3" type="ORF">Enr13x_30340</name>
</gene>
<accession>A0A518HQP7</accession>
<dbReference type="KEGG" id="snep:Enr13x_30340"/>
<organism evidence="3 4">
    <name type="scientific">Stieleria neptunia</name>
    <dbReference type="NCBI Taxonomy" id="2527979"/>
    <lineage>
        <taxon>Bacteria</taxon>
        <taxon>Pseudomonadati</taxon>
        <taxon>Planctomycetota</taxon>
        <taxon>Planctomycetia</taxon>
        <taxon>Pirellulales</taxon>
        <taxon>Pirellulaceae</taxon>
        <taxon>Stieleria</taxon>
    </lineage>
</organism>
<name>A0A518HQP7_9BACT</name>
<evidence type="ECO:0000256" key="2">
    <source>
        <dbReference type="SAM" id="SignalP"/>
    </source>
</evidence>
<dbReference type="EMBL" id="CP037423">
    <property type="protein sequence ID" value="QDV43179.1"/>
    <property type="molecule type" value="Genomic_DNA"/>
</dbReference>
<dbReference type="NCBIfam" id="TIGR03067">
    <property type="entry name" value="Planc_TIGR03067"/>
    <property type="match status" value="1"/>
</dbReference>
<protein>
    <recommendedName>
        <fullName evidence="5">TIGR03067 domain-containing protein</fullName>
    </recommendedName>
</protein>
<keyword evidence="4" id="KW-1185">Reference proteome</keyword>
<evidence type="ECO:0000313" key="4">
    <source>
        <dbReference type="Proteomes" id="UP000319004"/>
    </source>
</evidence>
<dbReference type="RefSeq" id="WP_145387083.1">
    <property type="nucleotide sequence ID" value="NZ_CP037423.1"/>
</dbReference>
<evidence type="ECO:0000256" key="1">
    <source>
        <dbReference type="SAM" id="MobiDB-lite"/>
    </source>
</evidence>
<sequence length="152" mass="16642" precursor="true">MRSLLLGLLVVGVALPFAANAEDAQDQAIKKDRKKLQGTWQVTSLVIAGNRAKDEDAKKFTVVNGDDGTWSVRSEGKESSKGTSTISPTVKPKTIDFTATEGGASGDQFVGIYQLGKNKRKLCFVRSDKERPTEFTSTTENQNILVTYERIK</sequence>
<feature type="chain" id="PRO_5021984032" description="TIGR03067 domain-containing protein" evidence="2">
    <location>
        <begin position="22"/>
        <end position="152"/>
    </location>
</feature>
<dbReference type="InterPro" id="IPR017504">
    <property type="entry name" value="CHP03067_Planctomycetes"/>
</dbReference>
<feature type="region of interest" description="Disordered" evidence="1">
    <location>
        <begin position="71"/>
        <end position="90"/>
    </location>
</feature>
<dbReference type="Proteomes" id="UP000319004">
    <property type="component" value="Chromosome"/>
</dbReference>
<dbReference type="AlphaFoldDB" id="A0A518HQP7"/>
<proteinExistence type="predicted"/>
<evidence type="ECO:0008006" key="5">
    <source>
        <dbReference type="Google" id="ProtNLM"/>
    </source>
</evidence>
<feature type="signal peptide" evidence="2">
    <location>
        <begin position="1"/>
        <end position="21"/>
    </location>
</feature>
<evidence type="ECO:0000313" key="3">
    <source>
        <dbReference type="EMBL" id="QDV43179.1"/>
    </source>
</evidence>